<dbReference type="Proteomes" id="UP000789375">
    <property type="component" value="Unassembled WGS sequence"/>
</dbReference>
<name>A0A9N8VDV2_FUNMO</name>
<proteinExistence type="predicted"/>
<sequence length="618" mass="70104">MTKIRPTEYIFRTLDSCTNHAINLDLKEEANKLQIYLIKNPKEEEKLLLALKSTYKTKEDKRSLMKYFLNTITDEHQARTKIKITDEIPNGMLTIYTTDTVTLLYWFRMDLSTSKKRYMKSCDMSSKNIIKIFFRKISDKTYIPIYLFLSGAGTGKSRNAEEFHRTAIACLSEDEDLNLRKKIEDAFVFSVGFENGNSLRCDVEQSAYRYIGTRMLKQLLPDQDLDLIISNYEAPLTWEVFELVSKYENRELKEMTILLIIDGLLNIMKSNNDWNDKTSEFFKTLTNIHDLALRGTFVIPLCTATVTDPVESVLKITHSKRVYLSIASLDPPTIIKSGVVTSIFQTDDHIIKMLVNDCGGHGPSKAIARATLTRHLLEFNKHVPGTKKYPDHIVQPGLIRYVRESNSNGKDPYLETGPSATMVTTVLTKNPTCPPGSQFWQHFEHFVASFRTLKSRNLNDGELTSISSIHIGARLNGDFEFKNHHLELECAVHQEDTNPSNYGKGIKKIICEDKTVDVRECKYCIINGASAPYGDALLGLDVNLKSLASSKDFFILNITTNCLDFKLPKNSGIVDASNWDKYFGPYSGRAYAYANVGPLNINKASRRDLLSVYGIGET</sequence>
<evidence type="ECO:0000313" key="1">
    <source>
        <dbReference type="EMBL" id="CAG8446398.1"/>
    </source>
</evidence>
<evidence type="ECO:0000313" key="2">
    <source>
        <dbReference type="Proteomes" id="UP000789375"/>
    </source>
</evidence>
<gene>
    <name evidence="1" type="ORF">FMOSSE_LOCUS1205</name>
</gene>
<accession>A0A9N8VDV2</accession>
<organism evidence="1 2">
    <name type="scientific">Funneliformis mosseae</name>
    <name type="common">Endomycorrhizal fungus</name>
    <name type="synonym">Glomus mosseae</name>
    <dbReference type="NCBI Taxonomy" id="27381"/>
    <lineage>
        <taxon>Eukaryota</taxon>
        <taxon>Fungi</taxon>
        <taxon>Fungi incertae sedis</taxon>
        <taxon>Mucoromycota</taxon>
        <taxon>Glomeromycotina</taxon>
        <taxon>Glomeromycetes</taxon>
        <taxon>Glomerales</taxon>
        <taxon>Glomeraceae</taxon>
        <taxon>Funneliformis</taxon>
    </lineage>
</organism>
<keyword evidence="2" id="KW-1185">Reference proteome</keyword>
<comment type="caution">
    <text evidence="1">The sequence shown here is derived from an EMBL/GenBank/DDBJ whole genome shotgun (WGS) entry which is preliminary data.</text>
</comment>
<reference evidence="1" key="1">
    <citation type="submission" date="2021-06" db="EMBL/GenBank/DDBJ databases">
        <authorList>
            <person name="Kallberg Y."/>
            <person name="Tangrot J."/>
            <person name="Rosling A."/>
        </authorList>
    </citation>
    <scope>NUCLEOTIDE SEQUENCE</scope>
    <source>
        <strain evidence="1">87-6 pot B 2015</strain>
    </source>
</reference>
<dbReference type="EMBL" id="CAJVPP010000136">
    <property type="protein sequence ID" value="CAG8446398.1"/>
    <property type="molecule type" value="Genomic_DNA"/>
</dbReference>
<protein>
    <submittedName>
        <fullName evidence="1">6099_t:CDS:1</fullName>
    </submittedName>
</protein>
<dbReference type="AlphaFoldDB" id="A0A9N8VDV2"/>